<proteinExistence type="predicted"/>
<accession>A0A538U121</accession>
<evidence type="ECO:0000313" key="4">
    <source>
        <dbReference type="Proteomes" id="UP000319836"/>
    </source>
</evidence>
<dbReference type="Pfam" id="PF00753">
    <property type="entry name" value="Lactamase_B"/>
    <property type="match status" value="1"/>
</dbReference>
<protein>
    <submittedName>
        <fullName evidence="3">MBL fold metallo-hydrolase</fullName>
    </submittedName>
</protein>
<dbReference type="AlphaFoldDB" id="A0A538U121"/>
<dbReference type="Proteomes" id="UP000319836">
    <property type="component" value="Unassembled WGS sequence"/>
</dbReference>
<evidence type="ECO:0000259" key="2">
    <source>
        <dbReference type="SMART" id="SM00849"/>
    </source>
</evidence>
<evidence type="ECO:0000256" key="1">
    <source>
        <dbReference type="SAM" id="SignalP"/>
    </source>
</evidence>
<organism evidence="3 4">
    <name type="scientific">Eiseniibacteriota bacterium</name>
    <dbReference type="NCBI Taxonomy" id="2212470"/>
    <lineage>
        <taxon>Bacteria</taxon>
        <taxon>Candidatus Eiseniibacteriota</taxon>
    </lineage>
</organism>
<feature type="domain" description="Metallo-beta-lactamase" evidence="2">
    <location>
        <begin position="48"/>
        <end position="227"/>
    </location>
</feature>
<dbReference type="EMBL" id="VBPA01000292">
    <property type="protein sequence ID" value="TMQ69489.1"/>
    <property type="molecule type" value="Genomic_DNA"/>
</dbReference>
<dbReference type="GO" id="GO:0016787">
    <property type="term" value="F:hydrolase activity"/>
    <property type="evidence" value="ECO:0007669"/>
    <property type="project" value="UniProtKB-KW"/>
</dbReference>
<feature type="chain" id="PRO_5022238384" evidence="1">
    <location>
        <begin position="22"/>
        <end position="296"/>
    </location>
</feature>
<feature type="signal peptide" evidence="1">
    <location>
        <begin position="1"/>
        <end position="21"/>
    </location>
</feature>
<reference evidence="3 4" key="1">
    <citation type="journal article" date="2019" name="Nat. Microbiol.">
        <title>Mediterranean grassland soil C-N compound turnover is dependent on rainfall and depth, and is mediated by genomically divergent microorganisms.</title>
        <authorList>
            <person name="Diamond S."/>
            <person name="Andeer P.F."/>
            <person name="Li Z."/>
            <person name="Crits-Christoph A."/>
            <person name="Burstein D."/>
            <person name="Anantharaman K."/>
            <person name="Lane K.R."/>
            <person name="Thomas B.C."/>
            <person name="Pan C."/>
            <person name="Northen T.R."/>
            <person name="Banfield J.F."/>
        </authorList>
    </citation>
    <scope>NUCLEOTIDE SEQUENCE [LARGE SCALE GENOMIC DNA]</scope>
    <source>
        <strain evidence="3">WS_10</strain>
    </source>
</reference>
<sequence length="296" mass="31589">MRRGRLVLAMIAAALLGEAAAAQQRNVAQVEIKTTPLGEGVSMMEGAGGNLGVSVGPDGVLLIDDELAPLSDKIKAAIAKLSDRPVKILFNTHYHGDHVGGNENFGNAGATIVAHDNVWARMSQADPLRSLPPYPGPALPLISFRDRITFHVNGDTLQVIHVPPAHTDGDCFLLFEKANVLHTGDLFFNGRYPFIDVPSGGSVDGMVAADEKILALANDRTRIIPGHGPLGDKASLQGFHDMMVQVRDRIRPLVAAGKTKDEIVAAKPTADFDETWGKGGAMPERFVGAIVDGWKK</sequence>
<dbReference type="PANTHER" id="PTHR42951:SF4">
    <property type="entry name" value="ACYL-COENZYME A THIOESTERASE MBLAC2"/>
    <property type="match status" value="1"/>
</dbReference>
<comment type="caution">
    <text evidence="3">The sequence shown here is derived from an EMBL/GenBank/DDBJ whole genome shotgun (WGS) entry which is preliminary data.</text>
</comment>
<dbReference type="InterPro" id="IPR001279">
    <property type="entry name" value="Metallo-B-lactamas"/>
</dbReference>
<dbReference type="Gene3D" id="3.60.15.10">
    <property type="entry name" value="Ribonuclease Z/Hydroxyacylglutathione hydrolase-like"/>
    <property type="match status" value="1"/>
</dbReference>
<keyword evidence="1" id="KW-0732">Signal</keyword>
<gene>
    <name evidence="3" type="ORF">E6K80_11525</name>
</gene>
<dbReference type="SMART" id="SM00849">
    <property type="entry name" value="Lactamase_B"/>
    <property type="match status" value="1"/>
</dbReference>
<dbReference type="CDD" id="cd16282">
    <property type="entry name" value="metallo-hydrolase-like_MBL-fold"/>
    <property type="match status" value="1"/>
</dbReference>
<dbReference type="SUPFAM" id="SSF56281">
    <property type="entry name" value="Metallo-hydrolase/oxidoreductase"/>
    <property type="match status" value="1"/>
</dbReference>
<dbReference type="InterPro" id="IPR036866">
    <property type="entry name" value="RibonucZ/Hydroxyglut_hydro"/>
</dbReference>
<dbReference type="PANTHER" id="PTHR42951">
    <property type="entry name" value="METALLO-BETA-LACTAMASE DOMAIN-CONTAINING"/>
    <property type="match status" value="1"/>
</dbReference>
<evidence type="ECO:0000313" key="3">
    <source>
        <dbReference type="EMBL" id="TMQ69489.1"/>
    </source>
</evidence>
<name>A0A538U121_UNCEI</name>
<keyword evidence="3" id="KW-0378">Hydrolase</keyword>
<dbReference type="InterPro" id="IPR050855">
    <property type="entry name" value="NDM-1-like"/>
</dbReference>